<dbReference type="InterPro" id="IPR036291">
    <property type="entry name" value="NAD(P)-bd_dom_sf"/>
</dbReference>
<dbReference type="InterPro" id="IPR002347">
    <property type="entry name" value="SDR_fam"/>
</dbReference>
<keyword evidence="2" id="KW-0560">Oxidoreductase</keyword>
<dbReference type="GO" id="GO:0016491">
    <property type="term" value="F:oxidoreductase activity"/>
    <property type="evidence" value="ECO:0007669"/>
    <property type="project" value="UniProtKB-KW"/>
</dbReference>
<reference evidence="3" key="1">
    <citation type="submission" date="2020-09" db="EMBL/GenBank/DDBJ databases">
        <title>New species isolated from human feces.</title>
        <authorList>
            <person name="Kitahara M."/>
            <person name="Shigeno Y."/>
            <person name="Shime M."/>
            <person name="Matsumoto Y."/>
            <person name="Nakamura S."/>
            <person name="Motooka D."/>
            <person name="Fukuoka S."/>
            <person name="Nishikawa H."/>
            <person name="Benno Y."/>
        </authorList>
    </citation>
    <scope>NUCLEOTIDE SEQUENCE</scope>
    <source>
        <strain evidence="3">MM35</strain>
    </source>
</reference>
<dbReference type="PANTHER" id="PTHR44196:SF1">
    <property type="entry name" value="DEHYDROGENASE_REDUCTASE SDR FAMILY MEMBER 7B"/>
    <property type="match status" value="1"/>
</dbReference>
<dbReference type="KEGG" id="vfa:MM35RIKEN_04030"/>
<dbReference type="CDD" id="cd05233">
    <property type="entry name" value="SDR_c"/>
    <property type="match status" value="1"/>
</dbReference>
<comment type="similarity">
    <text evidence="1">Belongs to the short-chain dehydrogenases/reductases (SDR) family.</text>
</comment>
<dbReference type="SUPFAM" id="SSF51735">
    <property type="entry name" value="NAD(P)-binding Rossmann-fold domains"/>
    <property type="match status" value="1"/>
</dbReference>
<dbReference type="AlphaFoldDB" id="A0A810PYG9"/>
<accession>A0A810PYG9</accession>
<dbReference type="EMBL" id="AP023415">
    <property type="protein sequence ID" value="BCK78211.1"/>
    <property type="molecule type" value="Genomic_DNA"/>
</dbReference>
<protein>
    <submittedName>
        <fullName evidence="3">Oxidoreductase</fullName>
    </submittedName>
</protein>
<dbReference type="RefSeq" id="WP_212818817.1">
    <property type="nucleotide sequence ID" value="NZ_AP023415.1"/>
</dbReference>
<sequence length="254" mass="28059">MSNIVITGANQGIGYFLVEQLLKDGNRVAVLDLETENLEKLKREHGNNLLYYVVDVRNHNGLRNAVQAAAAEFGSIDIAVHNACKCTFDAEVNTDLHTYRDVFEVNYFGALCLAKSVLPYMVKQKNGRIIFTSSGVGVTGFANISPYASTKGALEALAKCLKIEYAKDNISFHIFHPPLTRTRSSAPLPVPKEFMAAPEKVGQGLAKHIHSKRFIICHSLWQKIQTLGCYLFPIKMGSLLSKMTSRAENQAGNK</sequence>
<dbReference type="PRINTS" id="PR00081">
    <property type="entry name" value="GDHRDH"/>
</dbReference>
<gene>
    <name evidence="3" type="ORF">MM35RIKEN_04030</name>
</gene>
<evidence type="ECO:0000313" key="3">
    <source>
        <dbReference type="EMBL" id="BCK78211.1"/>
    </source>
</evidence>
<dbReference type="Gene3D" id="3.40.50.720">
    <property type="entry name" value="NAD(P)-binding Rossmann-like Domain"/>
    <property type="match status" value="1"/>
</dbReference>
<dbReference type="Proteomes" id="UP000681343">
    <property type="component" value="Chromosome"/>
</dbReference>
<proteinExistence type="inferred from homology"/>
<organism evidence="3 4">
    <name type="scientific">Vescimonas fastidiosa</name>
    <dbReference type="NCBI Taxonomy" id="2714353"/>
    <lineage>
        <taxon>Bacteria</taxon>
        <taxon>Bacillati</taxon>
        <taxon>Bacillota</taxon>
        <taxon>Clostridia</taxon>
        <taxon>Eubacteriales</taxon>
        <taxon>Oscillospiraceae</taxon>
        <taxon>Vescimonas</taxon>
    </lineage>
</organism>
<dbReference type="GO" id="GO:0016020">
    <property type="term" value="C:membrane"/>
    <property type="evidence" value="ECO:0007669"/>
    <property type="project" value="TreeGrafter"/>
</dbReference>
<evidence type="ECO:0000256" key="2">
    <source>
        <dbReference type="ARBA" id="ARBA00023002"/>
    </source>
</evidence>
<name>A0A810PYG9_9FIRM</name>
<keyword evidence="4" id="KW-1185">Reference proteome</keyword>
<evidence type="ECO:0000313" key="4">
    <source>
        <dbReference type="Proteomes" id="UP000681343"/>
    </source>
</evidence>
<dbReference type="Pfam" id="PF00106">
    <property type="entry name" value="adh_short"/>
    <property type="match status" value="1"/>
</dbReference>
<evidence type="ECO:0000256" key="1">
    <source>
        <dbReference type="ARBA" id="ARBA00006484"/>
    </source>
</evidence>
<dbReference type="PANTHER" id="PTHR44196">
    <property type="entry name" value="DEHYDROGENASE/REDUCTASE SDR FAMILY MEMBER 7B"/>
    <property type="match status" value="1"/>
</dbReference>